<name>T1FFI1_HELRO</name>
<dbReference type="InterPro" id="IPR052942">
    <property type="entry name" value="LPS_cholinephosphotransferase"/>
</dbReference>
<reference evidence="3" key="3">
    <citation type="submission" date="2015-06" db="UniProtKB">
        <authorList>
            <consortium name="EnsemblMetazoa"/>
        </authorList>
    </citation>
    <scope>IDENTIFICATION</scope>
</reference>
<dbReference type="GO" id="GO:0009100">
    <property type="term" value="P:glycoprotein metabolic process"/>
    <property type="evidence" value="ECO:0007669"/>
    <property type="project" value="UniProtKB-ARBA"/>
</dbReference>
<evidence type="ECO:0000259" key="1">
    <source>
        <dbReference type="Pfam" id="PF04991"/>
    </source>
</evidence>
<dbReference type="RefSeq" id="XP_009027146.1">
    <property type="nucleotide sequence ID" value="XM_009028898.1"/>
</dbReference>
<evidence type="ECO:0000313" key="2">
    <source>
        <dbReference type="EMBL" id="ESN94788.1"/>
    </source>
</evidence>
<sequence length="275" mass="32712">MNMSSPSSCFHNLLERNVVEYTEMKELHFAMLTLKFPVHQNSTDLFKMEVDGCSHDELYFLPKLHRDDLLTLLELYRFFVHVAKKSNATFYLSGGSLIGQVRHDKRLIPWDDDIDVVISQDDLHIFTVTFGEEVERFNRTTKTFKLTEPKFNYYYDGMYKLYDSVNFTKVYDLYNFPFVDVFVFVKSGTVVIDEDKSSYKQILNSDVIFPLIRDKFLGEEIYLPYNVSEYLSCKSFMNLCQSRKYFHKYDHNLRNRKSITKNCGDLEFISFYKYI</sequence>
<dbReference type="InParanoid" id="T1FFI1"/>
<dbReference type="AlphaFoldDB" id="T1FFI1"/>
<dbReference type="InterPro" id="IPR007074">
    <property type="entry name" value="LicD/FKTN/FKRP_NTP_transf"/>
</dbReference>
<dbReference type="PANTHER" id="PTHR43404:SF1">
    <property type="entry name" value="MNN4P"/>
    <property type="match status" value="1"/>
</dbReference>
<dbReference type="HOGENOM" id="CLU_1012935_0_0_1"/>
<dbReference type="CTD" id="20207580"/>
<dbReference type="KEGG" id="hro:HELRODRAFT_180130"/>
<protein>
    <recommendedName>
        <fullName evidence="1">LicD/FKTN/FKRP nucleotidyltransferase domain-containing protein</fullName>
    </recommendedName>
</protein>
<evidence type="ECO:0000313" key="3">
    <source>
        <dbReference type="EnsemblMetazoa" id="HelroP180130"/>
    </source>
</evidence>
<dbReference type="EnsemblMetazoa" id="HelroT180130">
    <property type="protein sequence ID" value="HelroP180130"/>
    <property type="gene ID" value="HelroG180130"/>
</dbReference>
<dbReference type="OrthoDB" id="419198at2759"/>
<accession>T1FFI1</accession>
<organism evidence="3 4">
    <name type="scientific">Helobdella robusta</name>
    <name type="common">Californian leech</name>
    <dbReference type="NCBI Taxonomy" id="6412"/>
    <lineage>
        <taxon>Eukaryota</taxon>
        <taxon>Metazoa</taxon>
        <taxon>Spiralia</taxon>
        <taxon>Lophotrochozoa</taxon>
        <taxon>Annelida</taxon>
        <taxon>Clitellata</taxon>
        <taxon>Hirudinea</taxon>
        <taxon>Rhynchobdellida</taxon>
        <taxon>Glossiphoniidae</taxon>
        <taxon>Helobdella</taxon>
    </lineage>
</organism>
<dbReference type="Pfam" id="PF04991">
    <property type="entry name" value="LicD"/>
    <property type="match status" value="1"/>
</dbReference>
<dbReference type="EMBL" id="AMQM01007107">
    <property type="status" value="NOT_ANNOTATED_CDS"/>
    <property type="molecule type" value="Genomic_DNA"/>
</dbReference>
<dbReference type="PANTHER" id="PTHR43404">
    <property type="entry name" value="LIPOPOLYSACCHARIDE CHOLINEPHOSPHOTRANSFERASE LICD"/>
    <property type="match status" value="1"/>
</dbReference>
<dbReference type="Proteomes" id="UP000015101">
    <property type="component" value="Unassembled WGS sequence"/>
</dbReference>
<reference evidence="2 4" key="2">
    <citation type="journal article" date="2013" name="Nature">
        <title>Insights into bilaterian evolution from three spiralian genomes.</title>
        <authorList>
            <person name="Simakov O."/>
            <person name="Marletaz F."/>
            <person name="Cho S.J."/>
            <person name="Edsinger-Gonzales E."/>
            <person name="Havlak P."/>
            <person name="Hellsten U."/>
            <person name="Kuo D.H."/>
            <person name="Larsson T."/>
            <person name="Lv J."/>
            <person name="Arendt D."/>
            <person name="Savage R."/>
            <person name="Osoegawa K."/>
            <person name="de Jong P."/>
            <person name="Grimwood J."/>
            <person name="Chapman J.A."/>
            <person name="Shapiro H."/>
            <person name="Aerts A."/>
            <person name="Otillar R.P."/>
            <person name="Terry A.Y."/>
            <person name="Boore J.L."/>
            <person name="Grigoriev I.V."/>
            <person name="Lindberg D.R."/>
            <person name="Seaver E.C."/>
            <person name="Weisblat D.A."/>
            <person name="Putnam N.H."/>
            <person name="Rokhsar D.S."/>
        </authorList>
    </citation>
    <scope>NUCLEOTIDE SEQUENCE</scope>
</reference>
<reference evidence="4" key="1">
    <citation type="submission" date="2012-12" db="EMBL/GenBank/DDBJ databases">
        <authorList>
            <person name="Hellsten U."/>
            <person name="Grimwood J."/>
            <person name="Chapman J.A."/>
            <person name="Shapiro H."/>
            <person name="Aerts A."/>
            <person name="Otillar R.P."/>
            <person name="Terry A.Y."/>
            <person name="Boore J.L."/>
            <person name="Simakov O."/>
            <person name="Marletaz F."/>
            <person name="Cho S.-J."/>
            <person name="Edsinger-Gonzales E."/>
            <person name="Havlak P."/>
            <person name="Kuo D.-H."/>
            <person name="Larsson T."/>
            <person name="Lv J."/>
            <person name="Arendt D."/>
            <person name="Savage R."/>
            <person name="Osoegawa K."/>
            <person name="de Jong P."/>
            <person name="Lindberg D.R."/>
            <person name="Seaver E.C."/>
            <person name="Weisblat D.A."/>
            <person name="Putnam N.H."/>
            <person name="Grigoriev I.V."/>
            <person name="Rokhsar D.S."/>
        </authorList>
    </citation>
    <scope>NUCLEOTIDE SEQUENCE</scope>
</reference>
<dbReference type="EMBL" id="KB097563">
    <property type="protein sequence ID" value="ESN94788.1"/>
    <property type="molecule type" value="Genomic_DNA"/>
</dbReference>
<dbReference type="GeneID" id="20207580"/>
<keyword evidence="4" id="KW-1185">Reference proteome</keyword>
<proteinExistence type="predicted"/>
<evidence type="ECO:0000313" key="4">
    <source>
        <dbReference type="Proteomes" id="UP000015101"/>
    </source>
</evidence>
<feature type="domain" description="LicD/FKTN/FKRP nucleotidyltransferase" evidence="1">
    <location>
        <begin position="83"/>
        <end position="183"/>
    </location>
</feature>
<gene>
    <name evidence="3" type="primary">20207580</name>
    <name evidence="2" type="ORF">HELRODRAFT_180130</name>
</gene>